<evidence type="ECO:0000259" key="3">
    <source>
        <dbReference type="Pfam" id="PF04146"/>
    </source>
</evidence>
<proteinExistence type="inferred from homology"/>
<evidence type="ECO:0000256" key="1">
    <source>
        <dbReference type="RuleBase" id="RU369095"/>
    </source>
</evidence>
<keyword evidence="2" id="KW-0472">Membrane</keyword>
<dbReference type="InterPro" id="IPR045168">
    <property type="entry name" value="YTH_prot"/>
</dbReference>
<accession>A0AAN9N157</accession>
<feature type="domain" description="YTH" evidence="3">
    <location>
        <begin position="124"/>
        <end position="174"/>
    </location>
</feature>
<dbReference type="AlphaFoldDB" id="A0AAN9N157"/>
<dbReference type="Gene3D" id="3.10.590.10">
    <property type="entry name" value="ph1033 like domains"/>
    <property type="match status" value="1"/>
</dbReference>
<dbReference type="GO" id="GO:0003729">
    <property type="term" value="F:mRNA binding"/>
    <property type="evidence" value="ECO:0007669"/>
    <property type="project" value="UniProtKB-UniRule"/>
</dbReference>
<reference evidence="4 5" key="1">
    <citation type="submission" date="2024-01" db="EMBL/GenBank/DDBJ databases">
        <title>The genomes of 5 underutilized Papilionoideae crops provide insights into root nodulation and disease resistanc.</title>
        <authorList>
            <person name="Jiang F."/>
        </authorList>
    </citation>
    <scope>NUCLEOTIDE SEQUENCE [LARGE SCALE GENOMIC DNA]</scope>
    <source>
        <strain evidence="4">LVBAO_FW01</strain>
        <tissue evidence="4">Leaves</tissue>
    </source>
</reference>
<keyword evidence="1" id="KW-0694">RNA-binding</keyword>
<dbReference type="EMBL" id="JAYMYQ010000001">
    <property type="protein sequence ID" value="KAK7361779.1"/>
    <property type="molecule type" value="Genomic_DNA"/>
</dbReference>
<dbReference type="GO" id="GO:0061157">
    <property type="term" value="P:mRNA destabilization"/>
    <property type="evidence" value="ECO:0007669"/>
    <property type="project" value="TreeGrafter"/>
</dbReference>
<dbReference type="PANTHER" id="PTHR12357:SF99">
    <property type="entry name" value="YTH DOMAIN-CONTAINING PROTEIN ECT2-RELATED"/>
    <property type="match status" value="1"/>
</dbReference>
<keyword evidence="2" id="KW-0812">Transmembrane</keyword>
<evidence type="ECO:0000256" key="2">
    <source>
        <dbReference type="SAM" id="Phobius"/>
    </source>
</evidence>
<protein>
    <recommendedName>
        <fullName evidence="1">YTH domain-containing family protein</fullName>
    </recommendedName>
</protein>
<dbReference type="Pfam" id="PF04146">
    <property type="entry name" value="YTH"/>
    <property type="match status" value="1"/>
</dbReference>
<evidence type="ECO:0000313" key="4">
    <source>
        <dbReference type="EMBL" id="KAK7361779.1"/>
    </source>
</evidence>
<feature type="transmembrane region" description="Helical" evidence="2">
    <location>
        <begin position="20"/>
        <end position="41"/>
    </location>
</feature>
<dbReference type="PANTHER" id="PTHR12357">
    <property type="entry name" value="YTH YT521-B HOMOLOGY DOMAIN-CONTAINING"/>
    <property type="match status" value="1"/>
</dbReference>
<gene>
    <name evidence="4" type="ORF">VNO77_03863</name>
</gene>
<comment type="caution">
    <text evidence="4">The sequence shown here is derived from an EMBL/GenBank/DDBJ whole genome shotgun (WGS) entry which is preliminary data.</text>
</comment>
<keyword evidence="2" id="KW-1133">Transmembrane helix</keyword>
<name>A0AAN9N157_CANGL</name>
<dbReference type="Proteomes" id="UP001367508">
    <property type="component" value="Unassembled WGS sequence"/>
</dbReference>
<comment type="function">
    <text evidence="1">Specifically recognizes and binds N6-methyladenosine (m6A)-containing RNAs, and regulates mRNA stability. M6A is a modification present at internal sites of mRNAs and some non-coding RNAs and plays a role in mRNA stability and processing.</text>
</comment>
<sequence>MVSLNMLQKAGPNQHYLDNVCIIFMLIIVSHGLQSYVLLWLGTESPDNEVKNAAHHGRKDGSNMAKVRKREMPCNLHAGYDSTSAKVRGDGFESQAALFCFNFWTPLSINLWAVCDNQKVELIGPWQQEKWNGCFPLKWHVPNNLLRHITLDNNENKLVTNSKDTQENFGTLGSPIIRETGYAAHCLCSSKLLVRSSQSIVNLGQAHFLLFHLGQAQHAS</sequence>
<comment type="similarity">
    <text evidence="1">Belongs to the YTHDF family.</text>
</comment>
<keyword evidence="5" id="KW-1185">Reference proteome</keyword>
<dbReference type="GO" id="GO:1990247">
    <property type="term" value="F:N6-methyladenosine-containing RNA reader activity"/>
    <property type="evidence" value="ECO:0007669"/>
    <property type="project" value="UniProtKB-UniRule"/>
</dbReference>
<organism evidence="4 5">
    <name type="scientific">Canavalia gladiata</name>
    <name type="common">Sword bean</name>
    <name type="synonym">Dolichos gladiatus</name>
    <dbReference type="NCBI Taxonomy" id="3824"/>
    <lineage>
        <taxon>Eukaryota</taxon>
        <taxon>Viridiplantae</taxon>
        <taxon>Streptophyta</taxon>
        <taxon>Embryophyta</taxon>
        <taxon>Tracheophyta</taxon>
        <taxon>Spermatophyta</taxon>
        <taxon>Magnoliopsida</taxon>
        <taxon>eudicotyledons</taxon>
        <taxon>Gunneridae</taxon>
        <taxon>Pentapetalae</taxon>
        <taxon>rosids</taxon>
        <taxon>fabids</taxon>
        <taxon>Fabales</taxon>
        <taxon>Fabaceae</taxon>
        <taxon>Papilionoideae</taxon>
        <taxon>50 kb inversion clade</taxon>
        <taxon>NPAAA clade</taxon>
        <taxon>indigoferoid/millettioid clade</taxon>
        <taxon>Phaseoleae</taxon>
        <taxon>Canavalia</taxon>
    </lineage>
</organism>
<dbReference type="InterPro" id="IPR007275">
    <property type="entry name" value="YTH_domain"/>
</dbReference>
<evidence type="ECO:0000313" key="5">
    <source>
        <dbReference type="Proteomes" id="UP001367508"/>
    </source>
</evidence>
<dbReference type="GO" id="GO:0005737">
    <property type="term" value="C:cytoplasm"/>
    <property type="evidence" value="ECO:0007669"/>
    <property type="project" value="TreeGrafter"/>
</dbReference>